<evidence type="ECO:0000313" key="2">
    <source>
        <dbReference type="Proteomes" id="UP000011770"/>
    </source>
</evidence>
<gene>
    <name evidence="1" type="ORF">LEP1GSC188_0302</name>
</gene>
<name>M3GWQ2_9LEPT</name>
<accession>M3GWQ2</accession>
<evidence type="ECO:0000313" key="1">
    <source>
        <dbReference type="EMBL" id="EMF80940.1"/>
    </source>
</evidence>
<proteinExistence type="predicted"/>
<protein>
    <submittedName>
        <fullName evidence="1">Uncharacterized protein</fullName>
    </submittedName>
</protein>
<dbReference type="AlphaFoldDB" id="M3GWQ2"/>
<sequence>MDAARHRKSGGMGRFYNQLGAIGEGLGETVKGVGSAILSAAKASLKATTDFNGAKKDLKEAGKQSERALQGALYATSGAMDFVMFAAETVAEPFVTVLTLGMGNETMNGTFSEGNYELAKFRDTNKAQRHINELGMRTGAEMYANDAALDKVVTTTLAVTGIVGAILSFTPLAPIGVGLMAVSAVGTAGWKTFRGAYEGGAAGMLAGVVSGVANSALDAATEGMVSVNLSYSYANGFGAGVSLGTDNKTELGGSIGLNYNSKSGSWGASVGLKVGLGGQTKDGYSSWAEVGYNRNNIGRDNQSSGVSANIRGQYNEKQGLNGSLGLSYDTKAGYGATIGLTSGLGPLLSVTPSWTVSEYGGLSSDVQYGFNKNLFGSLFDKPTNPEHSAANRNLLDDILNGMGGLVSGIGRGAQSAWDGLSGAVGGINGENLSNGWNAIKKALFGGDGNVATVKPGPRPGTYVDEDGTVLVRDPKTGNLTPEWLVPNLQNAGSLSPNYPSHENVTEHAARNAGFSEAEIKILNQGVRSVDMPDGYFGLGIMWIKEKLGINPMTSNDPSLRTHYGPESFYHNQEPEPGVAPQVTKEKILSRIEELITLAREYESNKSRLPTDESRKISVGLLGMALHTIQDSFSEAHVVRDRTQGGYGEIVQFQIYTGQDHHAHNMSDLYTPNTFAYSASVLASQAVLEMYTMGKSVSDIMKYVDNNFYKISDRSVSSGVADDYKIY</sequence>
<comment type="caution">
    <text evidence="1">The sequence shown here is derived from an EMBL/GenBank/DDBJ whole genome shotgun (WGS) entry which is preliminary data.</text>
</comment>
<reference evidence="1 2" key="1">
    <citation type="submission" date="2013-01" db="EMBL/GenBank/DDBJ databases">
        <authorList>
            <person name="Harkins D.M."/>
            <person name="Durkin A.S."/>
            <person name="Brinkac L.M."/>
            <person name="Haft D.H."/>
            <person name="Selengut J.D."/>
            <person name="Sanka R."/>
            <person name="DePew J."/>
            <person name="Purushe J."/>
            <person name="Tulsiani S.M."/>
            <person name="Graham G.C."/>
            <person name="Burns M.-A."/>
            <person name="Dohnt M.F."/>
            <person name="Smythe L.D."/>
            <person name="McKay D.B."/>
            <person name="Craig S.B."/>
            <person name="Vinetz J.M."/>
            <person name="Sutton G.G."/>
            <person name="Nierman W.C."/>
            <person name="Fouts D.E."/>
        </authorList>
    </citation>
    <scope>NUCLEOTIDE SEQUENCE [LARGE SCALE GENOMIC DNA]</scope>
    <source>
        <strain evidence="1 2">LT2116</strain>
    </source>
</reference>
<organism evidence="1 2">
    <name type="scientific">Leptospira weilii serovar Topaz str. LT2116</name>
    <dbReference type="NCBI Taxonomy" id="1088540"/>
    <lineage>
        <taxon>Bacteria</taxon>
        <taxon>Pseudomonadati</taxon>
        <taxon>Spirochaetota</taxon>
        <taxon>Spirochaetia</taxon>
        <taxon>Leptospirales</taxon>
        <taxon>Leptospiraceae</taxon>
        <taxon>Leptospira</taxon>
    </lineage>
</organism>
<dbReference type="Proteomes" id="UP000011770">
    <property type="component" value="Unassembled WGS sequence"/>
</dbReference>
<dbReference type="EMBL" id="AHOR02000043">
    <property type="protein sequence ID" value="EMF80940.1"/>
    <property type="molecule type" value="Genomic_DNA"/>
</dbReference>